<dbReference type="Pfam" id="PF00005">
    <property type="entry name" value="ABC_tran"/>
    <property type="match status" value="1"/>
</dbReference>
<accession>A0ABZ0PB35</accession>
<proteinExistence type="inferred from homology"/>
<dbReference type="SMART" id="SM00382">
    <property type="entry name" value="AAA"/>
    <property type="match status" value="1"/>
</dbReference>
<dbReference type="RefSeq" id="WP_140031441.1">
    <property type="nucleotide sequence ID" value="NZ_CP137845.1"/>
</dbReference>
<dbReference type="GeneID" id="94493357"/>
<dbReference type="PROSITE" id="PS50893">
    <property type="entry name" value="ABC_TRANSPORTER_2"/>
    <property type="match status" value="1"/>
</dbReference>
<evidence type="ECO:0000313" key="7">
    <source>
        <dbReference type="Proteomes" id="UP001303601"/>
    </source>
</evidence>
<reference evidence="6" key="1">
    <citation type="submission" date="2023-11" db="EMBL/GenBank/DDBJ databases">
        <title>Completed genome sequence of Mycoplasma equirhinis type strain M432/72.</title>
        <authorList>
            <person name="Spergser J."/>
        </authorList>
    </citation>
    <scope>NUCLEOTIDE SEQUENCE [LARGE SCALE GENOMIC DNA]</scope>
    <source>
        <strain evidence="6">M432/72</strain>
    </source>
</reference>
<keyword evidence="7" id="KW-1185">Reference proteome</keyword>
<evidence type="ECO:0000313" key="6">
    <source>
        <dbReference type="EMBL" id="WPB54056.1"/>
    </source>
</evidence>
<keyword evidence="3" id="KW-0547">Nucleotide-binding</keyword>
<dbReference type="SUPFAM" id="SSF52540">
    <property type="entry name" value="P-loop containing nucleoside triphosphate hydrolases"/>
    <property type="match status" value="1"/>
</dbReference>
<dbReference type="EMBL" id="CP137845">
    <property type="protein sequence ID" value="WPB54056.1"/>
    <property type="molecule type" value="Genomic_DNA"/>
</dbReference>
<keyword evidence="2" id="KW-0813">Transport</keyword>
<evidence type="ECO:0000256" key="1">
    <source>
        <dbReference type="ARBA" id="ARBA00005417"/>
    </source>
</evidence>
<dbReference type="GO" id="GO:0005524">
    <property type="term" value="F:ATP binding"/>
    <property type="evidence" value="ECO:0007669"/>
    <property type="project" value="UniProtKB-KW"/>
</dbReference>
<gene>
    <name evidence="6" type="ORF">R9B83_00560</name>
</gene>
<dbReference type="Proteomes" id="UP001303601">
    <property type="component" value="Chromosome"/>
</dbReference>
<sequence length="309" mass="35439">MKNIIEVKNLIKHYKNKLAVDNISFDVKSGEIFAFLGLNGAGKSTTINILCQVLARDSGQIRIFEKDIDKHSIEIKRNIGIVFQDSVLDKNLDVKFNLKFKASIYGMNKNQTVERLEFLDSVLDLKDILKRKYNKLSGGQKRRADIAYGLMNKPKLLFLDEPTSGLDPINREKVWNALKTLIKKEDLTIFLTTHYMEEAELANHIAILDSGKIIIEGTVNELISKYSKTVLKIYVPFSEENTKILEKYFESQVEYNNSHYAIKLNDVSKITNMPEKIKNIAKDFEVIKGNMNDVFLNVSKGKDHNEKFI</sequence>
<dbReference type="Gene3D" id="3.40.50.300">
    <property type="entry name" value="P-loop containing nucleotide triphosphate hydrolases"/>
    <property type="match status" value="1"/>
</dbReference>
<keyword evidence="4 6" id="KW-0067">ATP-binding</keyword>
<evidence type="ECO:0000256" key="4">
    <source>
        <dbReference type="ARBA" id="ARBA00022840"/>
    </source>
</evidence>
<organism evidence="6 7">
    <name type="scientific">Metamycoplasma equirhinis</name>
    <dbReference type="NCBI Taxonomy" id="92402"/>
    <lineage>
        <taxon>Bacteria</taxon>
        <taxon>Bacillati</taxon>
        <taxon>Mycoplasmatota</taxon>
        <taxon>Mycoplasmoidales</taxon>
        <taxon>Metamycoplasmataceae</taxon>
        <taxon>Metamycoplasma</taxon>
    </lineage>
</organism>
<dbReference type="PANTHER" id="PTHR42711">
    <property type="entry name" value="ABC TRANSPORTER ATP-BINDING PROTEIN"/>
    <property type="match status" value="1"/>
</dbReference>
<name>A0ABZ0PB35_9BACT</name>
<protein>
    <submittedName>
        <fullName evidence="6">ABC transporter ATP-binding protein</fullName>
    </submittedName>
</protein>
<comment type="similarity">
    <text evidence="1">Belongs to the ABC transporter superfamily.</text>
</comment>
<dbReference type="InterPro" id="IPR003439">
    <property type="entry name" value="ABC_transporter-like_ATP-bd"/>
</dbReference>
<evidence type="ECO:0000256" key="2">
    <source>
        <dbReference type="ARBA" id="ARBA00022448"/>
    </source>
</evidence>
<evidence type="ECO:0000256" key="3">
    <source>
        <dbReference type="ARBA" id="ARBA00022741"/>
    </source>
</evidence>
<evidence type="ECO:0000259" key="5">
    <source>
        <dbReference type="PROSITE" id="PS50893"/>
    </source>
</evidence>
<dbReference type="InterPro" id="IPR050763">
    <property type="entry name" value="ABC_transporter_ATP-binding"/>
</dbReference>
<feature type="domain" description="ABC transporter" evidence="5">
    <location>
        <begin position="5"/>
        <end position="235"/>
    </location>
</feature>
<dbReference type="InterPro" id="IPR003593">
    <property type="entry name" value="AAA+_ATPase"/>
</dbReference>
<dbReference type="PANTHER" id="PTHR42711:SF5">
    <property type="entry name" value="ABC TRANSPORTER ATP-BINDING PROTEIN NATA"/>
    <property type="match status" value="1"/>
</dbReference>
<dbReference type="InterPro" id="IPR027417">
    <property type="entry name" value="P-loop_NTPase"/>
</dbReference>